<feature type="region of interest" description="Disordered" evidence="1">
    <location>
        <begin position="162"/>
        <end position="211"/>
    </location>
</feature>
<protein>
    <submittedName>
        <fullName evidence="3">Uncharacterized protein</fullName>
    </submittedName>
</protein>
<gene>
    <name evidence="3" type="ORF">ACFFVI_03745</name>
</gene>
<comment type="caution">
    <text evidence="3">The sequence shown here is derived from an EMBL/GenBank/DDBJ whole genome shotgun (WGS) entry which is preliminary data.</text>
</comment>
<keyword evidence="2" id="KW-0732">Signal</keyword>
<feature type="chain" id="PRO_5046122794" evidence="2">
    <location>
        <begin position="30"/>
        <end position="211"/>
    </location>
</feature>
<evidence type="ECO:0000256" key="2">
    <source>
        <dbReference type="SAM" id="SignalP"/>
    </source>
</evidence>
<keyword evidence="4" id="KW-1185">Reference proteome</keyword>
<accession>A0ABV5LPQ8</accession>
<proteinExistence type="predicted"/>
<dbReference type="RefSeq" id="WP_380134508.1">
    <property type="nucleotide sequence ID" value="NZ_JBHLUI010000002.1"/>
</dbReference>
<feature type="signal peptide" evidence="2">
    <location>
        <begin position="1"/>
        <end position="29"/>
    </location>
</feature>
<feature type="compositionally biased region" description="Low complexity" evidence="1">
    <location>
        <begin position="196"/>
        <end position="211"/>
    </location>
</feature>
<name>A0ABV5LPQ8_9ACTN</name>
<evidence type="ECO:0000313" key="3">
    <source>
        <dbReference type="EMBL" id="MFB9376075.1"/>
    </source>
</evidence>
<organism evidence="3 4">
    <name type="scientific">Kineococcus gynurae</name>
    <dbReference type="NCBI Taxonomy" id="452979"/>
    <lineage>
        <taxon>Bacteria</taxon>
        <taxon>Bacillati</taxon>
        <taxon>Actinomycetota</taxon>
        <taxon>Actinomycetes</taxon>
        <taxon>Kineosporiales</taxon>
        <taxon>Kineosporiaceae</taxon>
        <taxon>Kineococcus</taxon>
    </lineage>
</organism>
<dbReference type="Proteomes" id="UP001589748">
    <property type="component" value="Unassembled WGS sequence"/>
</dbReference>
<evidence type="ECO:0000256" key="1">
    <source>
        <dbReference type="SAM" id="MobiDB-lite"/>
    </source>
</evidence>
<reference evidence="3 4" key="1">
    <citation type="submission" date="2024-09" db="EMBL/GenBank/DDBJ databases">
        <authorList>
            <person name="Sun Q."/>
            <person name="Mori K."/>
        </authorList>
    </citation>
    <scope>NUCLEOTIDE SEQUENCE [LARGE SCALE GENOMIC DNA]</scope>
    <source>
        <strain evidence="3 4">TISTR 1856</strain>
    </source>
</reference>
<dbReference type="EMBL" id="JBHMDM010000002">
    <property type="protein sequence ID" value="MFB9376075.1"/>
    <property type="molecule type" value="Genomic_DNA"/>
</dbReference>
<evidence type="ECO:0000313" key="4">
    <source>
        <dbReference type="Proteomes" id="UP001589748"/>
    </source>
</evidence>
<sequence>MSRKTIGVGVAGIVAASALGAAVIAPASADAEAGTASTSRVERLKDALAGLVGDGTLTQAQADTVADTLASSDALRGGPGGGHGGRLLDLEVAATTLNLTEDELRTALQADGATLATVAAAQDVPQQTLVDALVDAATTRLDQAVTDGRLTRAEADERIADLPTRVGEAVTSPLRGGRGDHGPGRGGRGPGDDPSDGSTAGPTAAPTTGAA</sequence>